<evidence type="ECO:0000256" key="1">
    <source>
        <dbReference type="PIRSR" id="PIRSR640198-1"/>
    </source>
</evidence>
<dbReference type="PANTHER" id="PTHR13504">
    <property type="entry name" value="FIDO DOMAIN-CONTAINING PROTEIN DDB_G0283145"/>
    <property type="match status" value="1"/>
</dbReference>
<name>A0A087CVY8_BIFRU</name>
<protein>
    <submittedName>
        <fullName evidence="4">Filamentation induced by cAMP protein Fic</fullName>
    </submittedName>
</protein>
<dbReference type="Pfam" id="PF02661">
    <property type="entry name" value="Fic"/>
    <property type="match status" value="1"/>
</dbReference>
<evidence type="ECO:0000313" key="5">
    <source>
        <dbReference type="Proteomes" id="UP000029078"/>
    </source>
</evidence>
<keyword evidence="2" id="KW-0067">ATP-binding</keyword>
<dbReference type="InterPro" id="IPR003812">
    <property type="entry name" value="Fido"/>
</dbReference>
<comment type="caution">
    <text evidence="4">The sequence shown here is derived from an EMBL/GenBank/DDBJ whole genome shotgun (WGS) entry which is preliminary data.</text>
</comment>
<dbReference type="InterPro" id="IPR036597">
    <property type="entry name" value="Fido-like_dom_sf"/>
</dbReference>
<evidence type="ECO:0000259" key="3">
    <source>
        <dbReference type="PROSITE" id="PS51459"/>
    </source>
</evidence>
<reference evidence="4 5" key="1">
    <citation type="submission" date="2014-03" db="EMBL/GenBank/DDBJ databases">
        <title>Genomics of Bifidobacteria.</title>
        <authorList>
            <person name="Ventura M."/>
            <person name="Milani C."/>
            <person name="Lugli G.A."/>
        </authorList>
    </citation>
    <scope>NUCLEOTIDE SEQUENCE [LARGE SCALE GENOMIC DNA]</scope>
    <source>
        <strain evidence="4 5">LMG 21811</strain>
    </source>
</reference>
<dbReference type="EMBL" id="JGZL01000012">
    <property type="protein sequence ID" value="KFI87438.1"/>
    <property type="molecule type" value="Genomic_DNA"/>
</dbReference>
<dbReference type="Gene3D" id="1.10.10.10">
    <property type="entry name" value="Winged helix-like DNA-binding domain superfamily/Winged helix DNA-binding domain"/>
    <property type="match status" value="1"/>
</dbReference>
<keyword evidence="5" id="KW-1185">Reference proteome</keyword>
<sequence>MHVFDYRQTPLALLSADITGLLLEIRECKGRQALWMTARPEVLRSLLDVARVESVGASNRIEGIATTRPRLEGIVLHATEPHGRDEQEIAGYRDVLALIHEQHEYIDVTANTILQLHRDLMRHTSFSYGGRWKDTDNEIVGFDADGRRVTRFVPTSAIATPAAMDDLCAALHDGLAHGDGDPLLTVCGFVFDFLCVHPFNDGNGRMSRLLTVLLLERLGYQVCAYVSVERLIEDNKALYYEALAESSTGWDDNRNDETPFVRFMLGIILAAYRDFADRVESVSGGNRRTKSQRVADIFDRRLGKVTKAMIHEECPDISMTTIERTLANLLSQGRIEKVGSGRATGYVSRRGASNN</sequence>
<dbReference type="Gene3D" id="1.10.3290.10">
    <property type="entry name" value="Fido-like domain"/>
    <property type="match status" value="1"/>
</dbReference>
<feature type="active site" evidence="1">
    <location>
        <position position="197"/>
    </location>
</feature>
<dbReference type="SUPFAM" id="SSF140931">
    <property type="entry name" value="Fic-like"/>
    <property type="match status" value="1"/>
</dbReference>
<dbReference type="Proteomes" id="UP000029078">
    <property type="component" value="Unassembled WGS sequence"/>
</dbReference>
<dbReference type="eggNOG" id="COG3177">
    <property type="taxonomic scope" value="Bacteria"/>
</dbReference>
<dbReference type="GO" id="GO:0005524">
    <property type="term" value="F:ATP binding"/>
    <property type="evidence" value="ECO:0007669"/>
    <property type="project" value="UniProtKB-KW"/>
</dbReference>
<proteinExistence type="predicted"/>
<organism evidence="4 5">
    <name type="scientific">Bifidobacterium ruminantium</name>
    <dbReference type="NCBI Taxonomy" id="78346"/>
    <lineage>
        <taxon>Bacteria</taxon>
        <taxon>Bacillati</taxon>
        <taxon>Actinomycetota</taxon>
        <taxon>Actinomycetes</taxon>
        <taxon>Bifidobacteriales</taxon>
        <taxon>Bifidobacteriaceae</taxon>
        <taxon>Bifidobacterium</taxon>
    </lineage>
</organism>
<feature type="binding site" evidence="2">
    <location>
        <begin position="239"/>
        <end position="240"/>
    </location>
    <ligand>
        <name>ATP</name>
        <dbReference type="ChEBI" id="CHEBI:30616"/>
    </ligand>
</feature>
<feature type="binding site" evidence="2">
    <location>
        <position position="253"/>
    </location>
    <ligand>
        <name>ATP</name>
        <dbReference type="ChEBI" id="CHEBI:30616"/>
    </ligand>
</feature>
<dbReference type="PANTHER" id="PTHR13504:SF38">
    <property type="entry name" value="FIDO DOMAIN-CONTAINING PROTEIN"/>
    <property type="match status" value="1"/>
</dbReference>
<gene>
    <name evidence="4" type="ORF">BRUM_0575</name>
</gene>
<dbReference type="STRING" id="78346.BRUM_0575"/>
<dbReference type="PROSITE" id="PS51459">
    <property type="entry name" value="FIDO"/>
    <property type="match status" value="1"/>
</dbReference>
<evidence type="ECO:0000313" key="4">
    <source>
        <dbReference type="EMBL" id="KFI87438.1"/>
    </source>
</evidence>
<dbReference type="RefSeq" id="WP_026647012.1">
    <property type="nucleotide sequence ID" value="NZ_JGZL01000012.1"/>
</dbReference>
<keyword evidence="2" id="KW-0547">Nucleotide-binding</keyword>
<dbReference type="AlphaFoldDB" id="A0A087CVY8"/>
<dbReference type="InterPro" id="IPR036388">
    <property type="entry name" value="WH-like_DNA-bd_sf"/>
</dbReference>
<feature type="binding site" evidence="2">
    <location>
        <begin position="201"/>
        <end position="208"/>
    </location>
    <ligand>
        <name>ATP</name>
        <dbReference type="ChEBI" id="CHEBI:30616"/>
    </ligand>
</feature>
<dbReference type="InterPro" id="IPR040198">
    <property type="entry name" value="Fido_containing"/>
</dbReference>
<feature type="domain" description="Fido" evidence="3">
    <location>
        <begin position="108"/>
        <end position="266"/>
    </location>
</feature>
<accession>A0A087CVY8</accession>
<evidence type="ECO:0000256" key="2">
    <source>
        <dbReference type="PIRSR" id="PIRSR640198-2"/>
    </source>
</evidence>